<organism evidence="2 3">
    <name type="scientific">Colletotrichum abscissum</name>
    <dbReference type="NCBI Taxonomy" id="1671311"/>
    <lineage>
        <taxon>Eukaryota</taxon>
        <taxon>Fungi</taxon>
        <taxon>Dikarya</taxon>
        <taxon>Ascomycota</taxon>
        <taxon>Pezizomycotina</taxon>
        <taxon>Sordariomycetes</taxon>
        <taxon>Hypocreomycetidae</taxon>
        <taxon>Glomerellales</taxon>
        <taxon>Glomerellaceae</taxon>
        <taxon>Colletotrichum</taxon>
        <taxon>Colletotrichum acutatum species complex</taxon>
    </lineage>
</organism>
<evidence type="ECO:0000313" key="2">
    <source>
        <dbReference type="EMBL" id="KAI3559379.1"/>
    </source>
</evidence>
<evidence type="ECO:0000256" key="1">
    <source>
        <dbReference type="SAM" id="MobiDB-lite"/>
    </source>
</evidence>
<dbReference type="Proteomes" id="UP001056436">
    <property type="component" value="Unassembled WGS sequence"/>
</dbReference>
<proteinExistence type="predicted"/>
<evidence type="ECO:0000313" key="3">
    <source>
        <dbReference type="Proteomes" id="UP001056436"/>
    </source>
</evidence>
<feature type="region of interest" description="Disordered" evidence="1">
    <location>
        <begin position="21"/>
        <end position="40"/>
    </location>
</feature>
<dbReference type="EMBL" id="SDAQ01000001">
    <property type="protein sequence ID" value="KAI3559379.1"/>
    <property type="molecule type" value="Genomic_DNA"/>
</dbReference>
<reference evidence="2" key="1">
    <citation type="submission" date="2019-01" db="EMBL/GenBank/DDBJ databases">
        <title>Colletotrichum abscissum LGMF1257.</title>
        <authorList>
            <person name="Baroncelli R."/>
        </authorList>
    </citation>
    <scope>NUCLEOTIDE SEQUENCE</scope>
    <source>
        <strain evidence="2">Ca142</strain>
    </source>
</reference>
<accession>A0A9P9XSN6</accession>
<gene>
    <name evidence="2" type="ORF">CABS02_00354</name>
</gene>
<dbReference type="AlphaFoldDB" id="A0A9P9XSN6"/>
<protein>
    <submittedName>
        <fullName evidence="2">Uncharacterized protein</fullName>
    </submittedName>
</protein>
<feature type="compositionally biased region" description="Polar residues" evidence="1">
    <location>
        <begin position="25"/>
        <end position="35"/>
    </location>
</feature>
<sequence>MSLYSSLHYCRRAEYPVRGSEGDISISQQDGNGTEQQHHLWRTESRVKVFVRRSEENKPGPGVGKGDHKSAAAGWAAV</sequence>
<name>A0A9P9XSN6_9PEZI</name>
<feature type="region of interest" description="Disordered" evidence="1">
    <location>
        <begin position="53"/>
        <end position="78"/>
    </location>
</feature>
<keyword evidence="3" id="KW-1185">Reference proteome</keyword>
<comment type="caution">
    <text evidence="2">The sequence shown here is derived from an EMBL/GenBank/DDBJ whole genome shotgun (WGS) entry which is preliminary data.</text>
</comment>